<protein>
    <submittedName>
        <fullName evidence="2">Uncharacterized protein</fullName>
    </submittedName>
</protein>
<name>A0ABT2FR30_9GAMM</name>
<sequence>SDFIDAENADDNEKAKAERLQSHPIIAQYQKQIQDLTNELADTRDRVAFLESVKSTPNTRQSSSSAGAARFVGQPQLTASGSSQQRRRRHR</sequence>
<proteinExistence type="predicted"/>
<evidence type="ECO:0000256" key="1">
    <source>
        <dbReference type="SAM" id="MobiDB-lite"/>
    </source>
</evidence>
<evidence type="ECO:0000313" key="3">
    <source>
        <dbReference type="Proteomes" id="UP001201549"/>
    </source>
</evidence>
<comment type="caution">
    <text evidence="2">The sequence shown here is derived from an EMBL/GenBank/DDBJ whole genome shotgun (WGS) entry which is preliminary data.</text>
</comment>
<feature type="compositionally biased region" description="Polar residues" evidence="1">
    <location>
        <begin position="75"/>
        <end position="84"/>
    </location>
</feature>
<reference evidence="3" key="1">
    <citation type="submission" date="2023-07" db="EMBL/GenBank/DDBJ databases">
        <title>Shewanella mangrovi sp. nov., an acetaldehyde- degrading bacterium isolated from mangrove sediment.</title>
        <authorList>
            <person name="Liu Y."/>
        </authorList>
    </citation>
    <scope>NUCLEOTIDE SEQUENCE [LARGE SCALE GENOMIC DNA]</scope>
    <source>
        <strain evidence="3">C32</strain>
    </source>
</reference>
<organism evidence="2 3">
    <name type="scientific">Shewanella electrica</name>
    <dbReference type="NCBI Taxonomy" id="515560"/>
    <lineage>
        <taxon>Bacteria</taxon>
        <taxon>Pseudomonadati</taxon>
        <taxon>Pseudomonadota</taxon>
        <taxon>Gammaproteobacteria</taxon>
        <taxon>Alteromonadales</taxon>
        <taxon>Shewanellaceae</taxon>
        <taxon>Shewanella</taxon>
    </lineage>
</organism>
<feature type="compositionally biased region" description="Polar residues" evidence="1">
    <location>
        <begin position="53"/>
        <end position="66"/>
    </location>
</feature>
<dbReference type="Proteomes" id="UP001201549">
    <property type="component" value="Unassembled WGS sequence"/>
</dbReference>
<dbReference type="EMBL" id="JAKOGG010000241">
    <property type="protein sequence ID" value="MCS4558807.1"/>
    <property type="molecule type" value="Genomic_DNA"/>
</dbReference>
<accession>A0ABT2FR30</accession>
<keyword evidence="3" id="KW-1185">Reference proteome</keyword>
<evidence type="ECO:0000313" key="2">
    <source>
        <dbReference type="EMBL" id="MCS4558807.1"/>
    </source>
</evidence>
<gene>
    <name evidence="2" type="ORF">L9G74_20520</name>
</gene>
<feature type="non-terminal residue" evidence="2">
    <location>
        <position position="91"/>
    </location>
</feature>
<feature type="non-terminal residue" evidence="2">
    <location>
        <position position="1"/>
    </location>
</feature>
<feature type="region of interest" description="Disordered" evidence="1">
    <location>
        <begin position="51"/>
        <end position="91"/>
    </location>
</feature>